<evidence type="ECO:0000259" key="10">
    <source>
        <dbReference type="PROSITE" id="PS50893"/>
    </source>
</evidence>
<dbReference type="InterPro" id="IPR027417">
    <property type="entry name" value="P-loop_NTPase"/>
</dbReference>
<feature type="transmembrane region" description="Helical" evidence="9">
    <location>
        <begin position="68"/>
        <end position="86"/>
    </location>
</feature>
<evidence type="ECO:0000256" key="7">
    <source>
        <dbReference type="ARBA" id="ARBA00022989"/>
    </source>
</evidence>
<evidence type="ECO:0000313" key="12">
    <source>
        <dbReference type="EMBL" id="CAF0698653.1"/>
    </source>
</evidence>
<keyword evidence="8 9" id="KW-0472">Membrane</keyword>
<dbReference type="GO" id="GO:0005886">
    <property type="term" value="C:plasma membrane"/>
    <property type="evidence" value="ECO:0007669"/>
    <property type="project" value="UniProtKB-SubCell"/>
</dbReference>
<dbReference type="Gene3D" id="3.40.50.300">
    <property type="entry name" value="P-loop containing nucleotide triphosphate hydrolases"/>
    <property type="match status" value="1"/>
</dbReference>
<dbReference type="AlphaFoldDB" id="A0A8J2BNF5"/>
<dbReference type="Proteomes" id="UP000663859">
    <property type="component" value="Unassembled WGS sequence"/>
</dbReference>
<dbReference type="GO" id="GO:0016887">
    <property type="term" value="F:ATP hydrolysis activity"/>
    <property type="evidence" value="ECO:0007669"/>
    <property type="project" value="InterPro"/>
</dbReference>
<proteinExistence type="predicted"/>
<evidence type="ECO:0000256" key="2">
    <source>
        <dbReference type="ARBA" id="ARBA00022448"/>
    </source>
</evidence>
<dbReference type="InterPro" id="IPR003593">
    <property type="entry name" value="AAA+_ATPase"/>
</dbReference>
<feature type="transmembrane region" description="Helical" evidence="9">
    <location>
        <begin position="7"/>
        <end position="29"/>
    </location>
</feature>
<dbReference type="Pfam" id="PF00005">
    <property type="entry name" value="ABC_tran"/>
    <property type="match status" value="1"/>
</dbReference>
<evidence type="ECO:0000256" key="9">
    <source>
        <dbReference type="SAM" id="Phobius"/>
    </source>
</evidence>
<dbReference type="InterPro" id="IPR017871">
    <property type="entry name" value="ABC_transporter-like_CS"/>
</dbReference>
<dbReference type="Pfam" id="PF00664">
    <property type="entry name" value="ABC_membrane"/>
    <property type="match status" value="1"/>
</dbReference>
<dbReference type="PANTHER" id="PTHR24221:SF654">
    <property type="entry name" value="ATP-BINDING CASSETTE SUB-FAMILY B MEMBER 6"/>
    <property type="match status" value="1"/>
</dbReference>
<evidence type="ECO:0000256" key="3">
    <source>
        <dbReference type="ARBA" id="ARBA00022475"/>
    </source>
</evidence>
<dbReference type="PROSITE" id="PS00211">
    <property type="entry name" value="ABC_TRANSPORTER_1"/>
    <property type="match status" value="1"/>
</dbReference>
<feature type="transmembrane region" description="Helical" evidence="9">
    <location>
        <begin position="172"/>
        <end position="191"/>
    </location>
</feature>
<dbReference type="InterPro" id="IPR039421">
    <property type="entry name" value="Type_1_exporter"/>
</dbReference>
<feature type="transmembrane region" description="Helical" evidence="9">
    <location>
        <begin position="147"/>
        <end position="166"/>
    </location>
</feature>
<protein>
    <submittedName>
        <fullName evidence="12">ATP-binding cassette, subfamily B/ATP-binding cassette, subfamily B, MsbA</fullName>
    </submittedName>
</protein>
<dbReference type="EMBL" id="CAJNOB010000022">
    <property type="protein sequence ID" value="CAF0698653.1"/>
    <property type="molecule type" value="Genomic_DNA"/>
</dbReference>
<sequence length="598" mass="67252">MKNYLRAIGYLRACLFGTVVGSVFLFLSLGTQLFRPWPVKWAIDWVLKDPGSFSRIVIAGASFSRWEAIAGASLLLVTSAFLGAWAKMMADRYFLQSALQALVRLRIELFSRLQELSLPFHRSRPTGDLIYRVVYDTQAIQTVLQRGIVTVLTSFLTLVGALALLFRLNQRLAWVALGIVPPLAAAVRYFAERIRRETEKFHRRETQLLSETTEVLHALPVVQAYNLDQYRLELFRQHAEQSQKTHTSMLLTSSLSNLVLDGITSFGTALLLFLGAREVLEHRVTVGDLWVFLSYVGLLYRPLEEMGYTAWALEGASAGLGRVFEVMDIPDPVPDRKDAHCLPRVLGRIEFRDVTFAYEPDCPVLNHIHLEIPAKTRVGIVGPSGAGKTTILALIARFYDPQEGSILLDGIDLRSVKKRSLRNQLAFVLQETTLFTGTVEENIACGHLGASPEEVRAAARWAQAEPFILRLPYGYRTQIGERGTALSGGERQRIGLARAFLRDAPILLLDEPTSALDPHTERELLLTLRQLQKDRTTVLVTHRLALVHDMDWIYVLKEGRIVEEGQGEDLLRRGGLYAEFWKKAIQRQESLGNIGNQP</sequence>
<reference evidence="12" key="1">
    <citation type="submission" date="2021-02" db="EMBL/GenBank/DDBJ databases">
        <authorList>
            <person name="Cremers G."/>
            <person name="Picone N."/>
        </authorList>
    </citation>
    <scope>NUCLEOTIDE SEQUENCE</scope>
    <source>
        <strain evidence="12">PQ17</strain>
    </source>
</reference>
<dbReference type="GO" id="GO:0140359">
    <property type="term" value="F:ABC-type transporter activity"/>
    <property type="evidence" value="ECO:0007669"/>
    <property type="project" value="InterPro"/>
</dbReference>
<comment type="caution">
    <text evidence="12">The sequence shown here is derived from an EMBL/GenBank/DDBJ whole genome shotgun (WGS) entry which is preliminary data.</text>
</comment>
<keyword evidence="6 12" id="KW-0067">ATP-binding</keyword>
<evidence type="ECO:0000259" key="11">
    <source>
        <dbReference type="PROSITE" id="PS50929"/>
    </source>
</evidence>
<keyword evidence="2" id="KW-0813">Transport</keyword>
<evidence type="ECO:0000256" key="4">
    <source>
        <dbReference type="ARBA" id="ARBA00022692"/>
    </source>
</evidence>
<dbReference type="SMART" id="SM00382">
    <property type="entry name" value="AAA"/>
    <property type="match status" value="1"/>
</dbReference>
<keyword evidence="5" id="KW-0547">Nucleotide-binding</keyword>
<dbReference type="SUPFAM" id="SSF52540">
    <property type="entry name" value="P-loop containing nucleoside triphosphate hydrolases"/>
    <property type="match status" value="1"/>
</dbReference>
<evidence type="ECO:0000313" key="13">
    <source>
        <dbReference type="Proteomes" id="UP000663859"/>
    </source>
</evidence>
<feature type="transmembrane region" description="Helical" evidence="9">
    <location>
        <begin position="258"/>
        <end position="276"/>
    </location>
</feature>
<accession>A0A8J2BNF5</accession>
<dbReference type="InterPro" id="IPR011527">
    <property type="entry name" value="ABC1_TM_dom"/>
</dbReference>
<dbReference type="PROSITE" id="PS50929">
    <property type="entry name" value="ABC_TM1F"/>
    <property type="match status" value="1"/>
</dbReference>
<gene>
    <name evidence="12" type="ORF">MPNT_290015</name>
</gene>
<dbReference type="Gene3D" id="1.20.1560.10">
    <property type="entry name" value="ABC transporter type 1, transmembrane domain"/>
    <property type="match status" value="1"/>
</dbReference>
<dbReference type="GO" id="GO:0005524">
    <property type="term" value="F:ATP binding"/>
    <property type="evidence" value="ECO:0007669"/>
    <property type="project" value="UniProtKB-KW"/>
</dbReference>
<organism evidence="12 13">
    <name type="scientific">Candidatus Methylacidithermus pantelleriae</name>
    <dbReference type="NCBI Taxonomy" id="2744239"/>
    <lineage>
        <taxon>Bacteria</taxon>
        <taxon>Pseudomonadati</taxon>
        <taxon>Verrucomicrobiota</taxon>
        <taxon>Methylacidiphilae</taxon>
        <taxon>Methylacidiphilales</taxon>
        <taxon>Methylacidiphilaceae</taxon>
        <taxon>Candidatus Methylacidithermus</taxon>
    </lineage>
</organism>
<name>A0A8J2BNF5_9BACT</name>
<dbReference type="PANTHER" id="PTHR24221">
    <property type="entry name" value="ATP-BINDING CASSETTE SUB-FAMILY B"/>
    <property type="match status" value="1"/>
</dbReference>
<evidence type="ECO:0000256" key="1">
    <source>
        <dbReference type="ARBA" id="ARBA00004651"/>
    </source>
</evidence>
<evidence type="ECO:0000256" key="5">
    <source>
        <dbReference type="ARBA" id="ARBA00022741"/>
    </source>
</evidence>
<dbReference type="PROSITE" id="PS50893">
    <property type="entry name" value="ABC_TRANSPORTER_2"/>
    <property type="match status" value="1"/>
</dbReference>
<dbReference type="InterPro" id="IPR003439">
    <property type="entry name" value="ABC_transporter-like_ATP-bd"/>
</dbReference>
<feature type="domain" description="ABC transmembrane type-1" evidence="11">
    <location>
        <begin position="19"/>
        <end position="307"/>
    </location>
</feature>
<keyword evidence="3" id="KW-1003">Cell membrane</keyword>
<feature type="domain" description="ABC transporter" evidence="10">
    <location>
        <begin position="349"/>
        <end position="583"/>
    </location>
</feature>
<dbReference type="FunFam" id="3.40.50.300:FF:000221">
    <property type="entry name" value="Multidrug ABC transporter ATP-binding protein"/>
    <property type="match status" value="1"/>
</dbReference>
<keyword evidence="4 9" id="KW-0812">Transmembrane</keyword>
<dbReference type="InterPro" id="IPR036640">
    <property type="entry name" value="ABC1_TM_sf"/>
</dbReference>
<dbReference type="GO" id="GO:0034040">
    <property type="term" value="F:ATPase-coupled lipid transmembrane transporter activity"/>
    <property type="evidence" value="ECO:0007669"/>
    <property type="project" value="TreeGrafter"/>
</dbReference>
<keyword evidence="7 9" id="KW-1133">Transmembrane helix</keyword>
<evidence type="ECO:0000256" key="8">
    <source>
        <dbReference type="ARBA" id="ARBA00023136"/>
    </source>
</evidence>
<comment type="subcellular location">
    <subcellularLocation>
        <location evidence="1">Cell membrane</location>
        <topology evidence="1">Multi-pass membrane protein</topology>
    </subcellularLocation>
</comment>
<dbReference type="SUPFAM" id="SSF90123">
    <property type="entry name" value="ABC transporter transmembrane region"/>
    <property type="match status" value="1"/>
</dbReference>
<evidence type="ECO:0000256" key="6">
    <source>
        <dbReference type="ARBA" id="ARBA00022840"/>
    </source>
</evidence>
<dbReference type="RefSeq" id="WP_174583344.1">
    <property type="nucleotide sequence ID" value="NZ_CAJNOB010000022.1"/>
</dbReference>
<keyword evidence="13" id="KW-1185">Reference proteome</keyword>